<dbReference type="CDD" id="cd17242">
    <property type="entry name" value="MobM_relaxase"/>
    <property type="match status" value="1"/>
</dbReference>
<accession>A0A5J4QIG0</accession>
<dbReference type="InterPro" id="IPR001668">
    <property type="entry name" value="Mob_Pre"/>
</dbReference>
<organism evidence="1">
    <name type="scientific">termite gut metagenome</name>
    <dbReference type="NCBI Taxonomy" id="433724"/>
    <lineage>
        <taxon>unclassified sequences</taxon>
        <taxon>metagenomes</taxon>
        <taxon>organismal metagenomes</taxon>
    </lineage>
</organism>
<dbReference type="Pfam" id="PF01076">
    <property type="entry name" value="Mob_Pre"/>
    <property type="match status" value="1"/>
</dbReference>
<dbReference type="GO" id="GO:0006310">
    <property type="term" value="P:DNA recombination"/>
    <property type="evidence" value="ECO:0007669"/>
    <property type="project" value="InterPro"/>
</dbReference>
<dbReference type="AlphaFoldDB" id="A0A5J4QIG0"/>
<sequence>MLAGSSEDMEQIQNEGKLDDWCRDNIDWLKKTYGEENVVAATLHMDETTPHIHASVVLIVRGERRWN</sequence>
<dbReference type="GO" id="GO:0003677">
    <property type="term" value="F:DNA binding"/>
    <property type="evidence" value="ECO:0007669"/>
    <property type="project" value="InterPro"/>
</dbReference>
<comment type="caution">
    <text evidence="1">The sequence shown here is derived from an EMBL/GenBank/DDBJ whole genome shotgun (WGS) entry which is preliminary data.</text>
</comment>
<evidence type="ECO:0000313" key="1">
    <source>
        <dbReference type="EMBL" id="KAA6321285.1"/>
    </source>
</evidence>
<name>A0A5J4QIG0_9ZZZZ</name>
<dbReference type="Gene3D" id="3.30.930.30">
    <property type="match status" value="1"/>
</dbReference>
<gene>
    <name evidence="1" type="ORF">EZS27_029050</name>
</gene>
<reference evidence="1" key="1">
    <citation type="submission" date="2019-03" db="EMBL/GenBank/DDBJ databases">
        <title>Single cell metagenomics reveals metabolic interactions within the superorganism composed of flagellate Streblomastix strix and complex community of Bacteroidetes bacteria on its surface.</title>
        <authorList>
            <person name="Treitli S.C."/>
            <person name="Kolisko M."/>
            <person name="Husnik F."/>
            <person name="Keeling P."/>
            <person name="Hampl V."/>
        </authorList>
    </citation>
    <scope>NUCLEOTIDE SEQUENCE</scope>
    <source>
        <strain evidence="1">STM</strain>
    </source>
</reference>
<protein>
    <submittedName>
        <fullName evidence="1">Plasmid recombination enzyme</fullName>
    </submittedName>
</protein>
<dbReference type="EMBL" id="SNRY01003355">
    <property type="protein sequence ID" value="KAA6321285.1"/>
    <property type="molecule type" value="Genomic_DNA"/>
</dbReference>
<proteinExistence type="predicted"/>